<organism evidence="9 10">
    <name type="scientific">Dickeya fangzhongdai</name>
    <dbReference type="NCBI Taxonomy" id="1778540"/>
    <lineage>
        <taxon>Bacteria</taxon>
        <taxon>Pseudomonadati</taxon>
        <taxon>Pseudomonadota</taxon>
        <taxon>Gammaproteobacteria</taxon>
        <taxon>Enterobacterales</taxon>
        <taxon>Pectobacteriaceae</taxon>
        <taxon>Dickeya</taxon>
    </lineage>
</organism>
<gene>
    <name evidence="9" type="ORF">CVE23_16145</name>
</gene>
<protein>
    <submittedName>
        <fullName evidence="9">Amino acid ABC transporter ATP-binding protein</fullName>
    </submittedName>
</protein>
<dbReference type="InterPro" id="IPR027417">
    <property type="entry name" value="P-loop_NTPase"/>
</dbReference>
<name>A0A2K8QPD0_9GAMM</name>
<dbReference type="GO" id="GO:0016887">
    <property type="term" value="F:ATP hydrolysis activity"/>
    <property type="evidence" value="ECO:0007669"/>
    <property type="project" value="InterPro"/>
</dbReference>
<proteinExistence type="inferred from homology"/>
<evidence type="ECO:0000259" key="8">
    <source>
        <dbReference type="PROSITE" id="PS50893"/>
    </source>
</evidence>
<reference evidence="10" key="1">
    <citation type="journal article" date="2018" name="Genome Announc.">
        <title>Complete genome sequence of a Dickeya fangzhongdai type strain causing bleeding canker of pear tree trunks.</title>
        <authorList>
            <person name="Zhao Y."/>
            <person name="Tian Y."/>
            <person name="Li X."/>
            <person name="Hu B."/>
        </authorList>
    </citation>
    <scope>NUCLEOTIDE SEQUENCE [LARGE SCALE GENOMIC DNA]</scope>
    <source>
        <strain evidence="10">DSM 101947</strain>
    </source>
</reference>
<evidence type="ECO:0000256" key="4">
    <source>
        <dbReference type="ARBA" id="ARBA00022475"/>
    </source>
</evidence>
<dbReference type="KEGG" id="dfn:CVE23_16145"/>
<dbReference type="PROSITE" id="PS00211">
    <property type="entry name" value="ABC_TRANSPORTER_1"/>
    <property type="match status" value="1"/>
</dbReference>
<keyword evidence="4" id="KW-1003">Cell membrane</keyword>
<evidence type="ECO:0000313" key="9">
    <source>
        <dbReference type="EMBL" id="ATZ95377.1"/>
    </source>
</evidence>
<evidence type="ECO:0000256" key="2">
    <source>
        <dbReference type="ARBA" id="ARBA00005417"/>
    </source>
</evidence>
<dbReference type="SUPFAM" id="SSF52540">
    <property type="entry name" value="P-loop containing nucleoside triphosphate hydrolases"/>
    <property type="match status" value="1"/>
</dbReference>
<dbReference type="PANTHER" id="PTHR43166:SF9">
    <property type="entry name" value="GLUTAMATE_ASPARTATE IMPORT ATP-BINDING PROTEIN GLTL"/>
    <property type="match status" value="1"/>
</dbReference>
<dbReference type="Pfam" id="PF00005">
    <property type="entry name" value="ABC_tran"/>
    <property type="match status" value="1"/>
</dbReference>
<evidence type="ECO:0000256" key="3">
    <source>
        <dbReference type="ARBA" id="ARBA00022448"/>
    </source>
</evidence>
<feature type="domain" description="ABC transporter" evidence="8">
    <location>
        <begin position="4"/>
        <end position="238"/>
    </location>
</feature>
<sequence length="241" mass="27500">MALIELSEVSKEFNNKKVLDNINLKIKYGEVKIVMGPSGCGKTTLLRCLAQLETPDTGNIFFHGKDVNDRKFNTLEFRKKVGFVFQNYALYRHLNVMDNITLALRKVFNIPHNDARDKALYELERLDMTAHSMKYPSQLSGGQQQRVALIRALVTDPEVIVFDEPTSALDPLMTREVGSLIKQLNEQKVTILCVTHDIRLAKQLCDRVTFLNYGRIRAEGSFDELSSLDADPDIHYFFGEQ</sequence>
<dbReference type="InterPro" id="IPR017871">
    <property type="entry name" value="ABC_transporter-like_CS"/>
</dbReference>
<keyword evidence="3" id="KW-0813">Transport</keyword>
<dbReference type="GeneID" id="66565852"/>
<evidence type="ECO:0000256" key="1">
    <source>
        <dbReference type="ARBA" id="ARBA00004417"/>
    </source>
</evidence>
<comment type="subcellular location">
    <subcellularLocation>
        <location evidence="1">Cell inner membrane</location>
        <topology evidence="1">Peripheral membrane protein</topology>
    </subcellularLocation>
</comment>
<dbReference type="RefSeq" id="WP_038919824.1">
    <property type="nucleotide sequence ID" value="NZ_BMJF01000006.1"/>
</dbReference>
<evidence type="ECO:0000256" key="6">
    <source>
        <dbReference type="ARBA" id="ARBA00022840"/>
    </source>
</evidence>
<accession>A0A2K8QPD0</accession>
<comment type="similarity">
    <text evidence="2">Belongs to the ABC transporter superfamily.</text>
</comment>
<keyword evidence="10" id="KW-1185">Reference proteome</keyword>
<evidence type="ECO:0000313" key="10">
    <source>
        <dbReference type="Proteomes" id="UP000231901"/>
    </source>
</evidence>
<dbReference type="PANTHER" id="PTHR43166">
    <property type="entry name" value="AMINO ACID IMPORT ATP-BINDING PROTEIN"/>
    <property type="match status" value="1"/>
</dbReference>
<dbReference type="AlphaFoldDB" id="A0A2K8QPD0"/>
<dbReference type="PROSITE" id="PS50893">
    <property type="entry name" value="ABC_TRANSPORTER_2"/>
    <property type="match status" value="1"/>
</dbReference>
<dbReference type="InterPro" id="IPR003593">
    <property type="entry name" value="AAA+_ATPase"/>
</dbReference>
<evidence type="ECO:0000256" key="7">
    <source>
        <dbReference type="ARBA" id="ARBA00023136"/>
    </source>
</evidence>
<dbReference type="GO" id="GO:0005524">
    <property type="term" value="F:ATP binding"/>
    <property type="evidence" value="ECO:0007669"/>
    <property type="project" value="UniProtKB-KW"/>
</dbReference>
<keyword evidence="6 9" id="KW-0067">ATP-binding</keyword>
<dbReference type="InterPro" id="IPR003439">
    <property type="entry name" value="ABC_transporter-like_ATP-bd"/>
</dbReference>
<evidence type="ECO:0000256" key="5">
    <source>
        <dbReference type="ARBA" id="ARBA00022741"/>
    </source>
</evidence>
<keyword evidence="7" id="KW-0472">Membrane</keyword>
<keyword evidence="5" id="KW-0547">Nucleotide-binding</keyword>
<dbReference type="GO" id="GO:0005886">
    <property type="term" value="C:plasma membrane"/>
    <property type="evidence" value="ECO:0007669"/>
    <property type="project" value="UniProtKB-SubCell"/>
</dbReference>
<dbReference type="Proteomes" id="UP000231901">
    <property type="component" value="Chromosome"/>
</dbReference>
<dbReference type="InterPro" id="IPR050086">
    <property type="entry name" value="MetN_ABC_transporter-like"/>
</dbReference>
<dbReference type="SMART" id="SM00382">
    <property type="entry name" value="AAA"/>
    <property type="match status" value="1"/>
</dbReference>
<dbReference type="Gene3D" id="3.40.50.300">
    <property type="entry name" value="P-loop containing nucleotide triphosphate hydrolases"/>
    <property type="match status" value="1"/>
</dbReference>
<dbReference type="EMBL" id="CP025003">
    <property type="protein sequence ID" value="ATZ95377.1"/>
    <property type="molecule type" value="Genomic_DNA"/>
</dbReference>